<proteinExistence type="predicted"/>
<protein>
    <submittedName>
        <fullName evidence="1">Uncharacterized protein</fullName>
    </submittedName>
</protein>
<dbReference type="EMBL" id="GBXM01074321">
    <property type="protein sequence ID" value="JAH34256.1"/>
    <property type="molecule type" value="Transcribed_RNA"/>
</dbReference>
<accession>A0A0E9RYX3</accession>
<reference evidence="1" key="1">
    <citation type="submission" date="2014-11" db="EMBL/GenBank/DDBJ databases">
        <authorList>
            <person name="Amaro Gonzalez C."/>
        </authorList>
    </citation>
    <scope>NUCLEOTIDE SEQUENCE</scope>
</reference>
<organism evidence="1">
    <name type="scientific">Anguilla anguilla</name>
    <name type="common">European freshwater eel</name>
    <name type="synonym">Muraena anguilla</name>
    <dbReference type="NCBI Taxonomy" id="7936"/>
    <lineage>
        <taxon>Eukaryota</taxon>
        <taxon>Metazoa</taxon>
        <taxon>Chordata</taxon>
        <taxon>Craniata</taxon>
        <taxon>Vertebrata</taxon>
        <taxon>Euteleostomi</taxon>
        <taxon>Actinopterygii</taxon>
        <taxon>Neopterygii</taxon>
        <taxon>Teleostei</taxon>
        <taxon>Anguilliformes</taxon>
        <taxon>Anguillidae</taxon>
        <taxon>Anguilla</taxon>
    </lineage>
</organism>
<sequence>MCGQSLTVRNQPKTRHKFEFGLSLAAYDQGFALAGHGCHHNALVK</sequence>
<reference evidence="1" key="2">
    <citation type="journal article" date="2015" name="Fish Shellfish Immunol.">
        <title>Early steps in the European eel (Anguilla anguilla)-Vibrio vulnificus interaction in the gills: Role of the RtxA13 toxin.</title>
        <authorList>
            <person name="Callol A."/>
            <person name="Pajuelo D."/>
            <person name="Ebbesson L."/>
            <person name="Teles M."/>
            <person name="MacKenzie S."/>
            <person name="Amaro C."/>
        </authorList>
    </citation>
    <scope>NUCLEOTIDE SEQUENCE</scope>
</reference>
<evidence type="ECO:0000313" key="1">
    <source>
        <dbReference type="EMBL" id="JAH34256.1"/>
    </source>
</evidence>
<dbReference type="AlphaFoldDB" id="A0A0E9RYX3"/>
<name>A0A0E9RYX3_ANGAN</name>